<dbReference type="AlphaFoldDB" id="A0A923N9M5"/>
<dbReference type="EMBL" id="JACRWC010000026">
    <property type="protein sequence ID" value="MBC5998663.1"/>
    <property type="molecule type" value="Genomic_DNA"/>
</dbReference>
<keyword evidence="2" id="KW-0489">Methyltransferase</keyword>
<dbReference type="GO" id="GO:0008168">
    <property type="term" value="F:methyltransferase activity"/>
    <property type="evidence" value="ECO:0007669"/>
    <property type="project" value="UniProtKB-KW"/>
</dbReference>
<dbReference type="PANTHER" id="PTHR47739:SF1">
    <property type="entry name" value="TRNA1(VAL) (ADENINE(37)-N6)-METHYLTRANSFERASE"/>
    <property type="match status" value="1"/>
</dbReference>
<dbReference type="Pfam" id="PF13847">
    <property type="entry name" value="Methyltransf_31"/>
    <property type="match status" value="1"/>
</dbReference>
<dbReference type="SUPFAM" id="SSF53335">
    <property type="entry name" value="S-adenosyl-L-methionine-dependent methyltransferases"/>
    <property type="match status" value="1"/>
</dbReference>
<sequence length="260" mass="28257">MTEIRTDDIGFGNLKLLQDPSEFCYGVDAVILADFAASICGGYRYAADLGTGTGVIPFILHHKAGSRDSRYFGLDFNEGSVGLARESSRLNGLCEQIHFGCGDIAELAGCASAKAFAEDGVWQGAMENGGFDVVTSNPPYFAKGSAIPAEGAGKFRARHETTADLDGFLQAAAKILKRRGQLFLVHRPSRLVDIFESCRRCQLEPKTVRFVVPEAGQAPNIVLIHCVLGGGRELKYLPQLAVYDGRGSYSREIQKIYERI</sequence>
<evidence type="ECO:0000259" key="1">
    <source>
        <dbReference type="Pfam" id="PF13847"/>
    </source>
</evidence>
<comment type="caution">
    <text evidence="2">The sequence shown here is derived from an EMBL/GenBank/DDBJ whole genome shotgun (WGS) entry which is preliminary data.</text>
</comment>
<evidence type="ECO:0000313" key="3">
    <source>
        <dbReference type="Proteomes" id="UP000644115"/>
    </source>
</evidence>
<dbReference type="PANTHER" id="PTHR47739">
    <property type="entry name" value="TRNA1(VAL) (ADENINE(37)-N6)-METHYLTRANSFERASE"/>
    <property type="match status" value="1"/>
</dbReference>
<gene>
    <name evidence="2" type="ORF">H8876_01320</name>
</gene>
<proteinExistence type="predicted"/>
<keyword evidence="3" id="KW-1185">Reference proteome</keyword>
<dbReference type="GO" id="GO:0032259">
    <property type="term" value="P:methylation"/>
    <property type="evidence" value="ECO:0007669"/>
    <property type="project" value="UniProtKB-KW"/>
</dbReference>
<name>A0A923N9M5_9FIRM</name>
<evidence type="ECO:0000313" key="2">
    <source>
        <dbReference type="EMBL" id="MBC5998663.1"/>
    </source>
</evidence>
<dbReference type="InterPro" id="IPR050210">
    <property type="entry name" value="tRNA_Adenine-N(6)_MTase"/>
</dbReference>
<feature type="domain" description="Methyltransferase" evidence="1">
    <location>
        <begin position="48"/>
        <end position="184"/>
    </location>
</feature>
<organism evidence="2 3">
    <name type="scientific">Lentihominibacter faecis</name>
    <dbReference type="NCBI Taxonomy" id="2764712"/>
    <lineage>
        <taxon>Bacteria</taxon>
        <taxon>Bacillati</taxon>
        <taxon>Bacillota</taxon>
        <taxon>Clostridia</taxon>
        <taxon>Peptostreptococcales</taxon>
        <taxon>Anaerovoracaceae</taxon>
        <taxon>Lentihominibacter</taxon>
    </lineage>
</organism>
<dbReference type="InterPro" id="IPR025714">
    <property type="entry name" value="Methyltranfer_dom"/>
</dbReference>
<accession>A0A923N9M5</accession>
<dbReference type="RefSeq" id="WP_249286219.1">
    <property type="nucleotide sequence ID" value="NZ_JACRWC010000026.1"/>
</dbReference>
<dbReference type="Proteomes" id="UP000644115">
    <property type="component" value="Unassembled WGS sequence"/>
</dbReference>
<dbReference type="InterPro" id="IPR029063">
    <property type="entry name" value="SAM-dependent_MTases_sf"/>
</dbReference>
<keyword evidence="2" id="KW-0808">Transferase</keyword>
<dbReference type="Gene3D" id="3.40.50.150">
    <property type="entry name" value="Vaccinia Virus protein VP39"/>
    <property type="match status" value="1"/>
</dbReference>
<dbReference type="CDD" id="cd02440">
    <property type="entry name" value="AdoMet_MTases"/>
    <property type="match status" value="1"/>
</dbReference>
<protein>
    <submittedName>
        <fullName evidence="2">Methyltransferase domain-containing protein</fullName>
    </submittedName>
</protein>
<reference evidence="2" key="1">
    <citation type="submission" date="2020-08" db="EMBL/GenBank/DDBJ databases">
        <authorList>
            <person name="Liu C."/>
            <person name="Sun Q."/>
        </authorList>
    </citation>
    <scope>NUCLEOTIDE SEQUENCE</scope>
    <source>
        <strain evidence="2">BX16</strain>
    </source>
</reference>